<protein>
    <submittedName>
        <fullName evidence="11">DUF907 domain protein</fullName>
    </submittedName>
</protein>
<dbReference type="Pfam" id="PF06011">
    <property type="entry name" value="TRP"/>
    <property type="match status" value="1"/>
</dbReference>
<evidence type="ECO:0000259" key="10">
    <source>
        <dbReference type="SMART" id="SM01320"/>
    </source>
</evidence>
<feature type="transmembrane region" description="Helical" evidence="8">
    <location>
        <begin position="541"/>
        <end position="560"/>
    </location>
</feature>
<evidence type="ECO:0000256" key="6">
    <source>
        <dbReference type="ARBA" id="ARBA00023136"/>
    </source>
</evidence>
<evidence type="ECO:0000256" key="2">
    <source>
        <dbReference type="ARBA" id="ARBA00010642"/>
    </source>
</evidence>
<comment type="caution">
    <text evidence="11">The sequence shown here is derived from an EMBL/GenBank/DDBJ whole genome shotgun (WGS) entry which is preliminary data.</text>
</comment>
<feature type="transmembrane region" description="Helical" evidence="8">
    <location>
        <begin position="342"/>
        <end position="374"/>
    </location>
</feature>
<dbReference type="STRING" id="1081108.A0A168AUV6"/>
<dbReference type="GO" id="GO:0016020">
    <property type="term" value="C:membrane"/>
    <property type="evidence" value="ECO:0007669"/>
    <property type="project" value="UniProtKB-SubCell"/>
</dbReference>
<evidence type="ECO:0000256" key="5">
    <source>
        <dbReference type="ARBA" id="ARBA00022989"/>
    </source>
</evidence>
<dbReference type="GO" id="GO:0009272">
    <property type="term" value="P:fungal-type cell wall biogenesis"/>
    <property type="evidence" value="ECO:0007669"/>
    <property type="project" value="TreeGrafter"/>
</dbReference>
<dbReference type="AlphaFoldDB" id="A0A168AUV6"/>
<dbReference type="Pfam" id="PF14558">
    <property type="entry name" value="TRP_N"/>
    <property type="match status" value="1"/>
</dbReference>
<evidence type="ECO:0000313" key="11">
    <source>
        <dbReference type="EMBL" id="OAA69225.1"/>
    </source>
</evidence>
<feature type="transmembrane region" description="Helical" evidence="8">
    <location>
        <begin position="395"/>
        <end position="416"/>
    </location>
</feature>
<feature type="chain" id="PRO_5007895456" evidence="9">
    <location>
        <begin position="27"/>
        <end position="730"/>
    </location>
</feature>
<evidence type="ECO:0000256" key="7">
    <source>
        <dbReference type="SAM" id="MobiDB-lite"/>
    </source>
</evidence>
<comment type="similarity">
    <text evidence="2">Belongs to the transient receptor potential (TRP) ion channel family.</text>
</comment>
<dbReference type="Proteomes" id="UP000076881">
    <property type="component" value="Unassembled WGS sequence"/>
</dbReference>
<accession>A0A168AUV6</accession>
<name>A0A168AUV6_CORDF</name>
<feature type="domain" description="ML-like" evidence="10">
    <location>
        <begin position="28"/>
        <end position="169"/>
    </location>
</feature>
<feature type="compositionally biased region" description="Polar residues" evidence="7">
    <location>
        <begin position="714"/>
        <end position="730"/>
    </location>
</feature>
<dbReference type="PANTHER" id="PTHR31145">
    <property type="entry name" value="INTEGRAL MEMBRANE PROTEIN (AFU_ORTHOLOGUE AFUA_7G01610)"/>
    <property type="match status" value="1"/>
</dbReference>
<keyword evidence="4 9" id="KW-0732">Signal</keyword>
<feature type="compositionally biased region" description="Basic and acidic residues" evidence="7">
    <location>
        <begin position="685"/>
        <end position="700"/>
    </location>
</feature>
<evidence type="ECO:0000313" key="12">
    <source>
        <dbReference type="Proteomes" id="UP000076881"/>
    </source>
</evidence>
<dbReference type="EMBL" id="AZHF01000011">
    <property type="protein sequence ID" value="OAA69225.1"/>
    <property type="molecule type" value="Genomic_DNA"/>
</dbReference>
<keyword evidence="5 8" id="KW-1133">Transmembrane helix</keyword>
<feature type="transmembrane region" description="Helical" evidence="8">
    <location>
        <begin position="484"/>
        <end position="505"/>
    </location>
</feature>
<dbReference type="SMART" id="SM01320">
    <property type="entry name" value="TRP_N"/>
    <property type="match status" value="1"/>
</dbReference>
<keyword evidence="3 8" id="KW-0812">Transmembrane</keyword>
<feature type="transmembrane region" description="Helical" evidence="8">
    <location>
        <begin position="422"/>
        <end position="444"/>
    </location>
</feature>
<gene>
    <name evidence="11" type="ORF">LEL_10101</name>
</gene>
<proteinExistence type="inferred from homology"/>
<organism evidence="11 12">
    <name type="scientific">Akanthomyces lecanii RCEF 1005</name>
    <dbReference type="NCBI Taxonomy" id="1081108"/>
    <lineage>
        <taxon>Eukaryota</taxon>
        <taxon>Fungi</taxon>
        <taxon>Dikarya</taxon>
        <taxon>Ascomycota</taxon>
        <taxon>Pezizomycotina</taxon>
        <taxon>Sordariomycetes</taxon>
        <taxon>Hypocreomycetidae</taxon>
        <taxon>Hypocreales</taxon>
        <taxon>Cordycipitaceae</taxon>
        <taxon>Akanthomyces</taxon>
        <taxon>Cordyceps confragosa</taxon>
    </lineage>
</organism>
<dbReference type="InterPro" id="IPR010308">
    <property type="entry name" value="TRP_C"/>
</dbReference>
<evidence type="ECO:0000256" key="1">
    <source>
        <dbReference type="ARBA" id="ARBA00004141"/>
    </source>
</evidence>
<feature type="transmembrane region" description="Helical" evidence="8">
    <location>
        <begin position="572"/>
        <end position="601"/>
    </location>
</feature>
<feature type="transmembrane region" description="Helical" evidence="8">
    <location>
        <begin position="511"/>
        <end position="529"/>
    </location>
</feature>
<keyword evidence="6 8" id="KW-0472">Membrane</keyword>
<dbReference type="InterPro" id="IPR032800">
    <property type="entry name" value="TRP_N"/>
</dbReference>
<keyword evidence="12" id="KW-1185">Reference proteome</keyword>
<feature type="region of interest" description="Disordered" evidence="7">
    <location>
        <begin position="654"/>
        <end position="730"/>
    </location>
</feature>
<evidence type="ECO:0000256" key="3">
    <source>
        <dbReference type="ARBA" id="ARBA00022692"/>
    </source>
</evidence>
<evidence type="ECO:0000256" key="8">
    <source>
        <dbReference type="SAM" id="Phobius"/>
    </source>
</evidence>
<dbReference type="InterPro" id="IPR040241">
    <property type="entry name" value="TRP_Flc/Pkd2-like"/>
</dbReference>
<evidence type="ECO:0000256" key="4">
    <source>
        <dbReference type="ARBA" id="ARBA00022729"/>
    </source>
</evidence>
<feature type="signal peptide" evidence="9">
    <location>
        <begin position="1"/>
        <end position="26"/>
    </location>
</feature>
<sequence>MARRSTQWRSWSSLFASALLATSAMAADILKTSGFSDCGSDATIKVDKINITYDNANKTVIFDVAGRSTKEQNVTAHLSVTAYGNQIYQRSFNPCDESTFIQQLCPLPVGDFAARGSQQIPEQFAKMVPAIAFQVPDIAADAKLELESADAKKKVACIESSVTNGKTVNVPAVSYVAAGIAGVAFLASGVSAAGAALSSGAGGAGTVSPSFSETVGWFQGMAMNGMLSVSYPPVYQSFTKNFAFSVGLVPWSGMLSAIDSLRASTGGNLTDDNVEYIANATAGQTGVLHFKRAVSAVAAIALRDIETSVNGTENAPAGTTAQQTVQGIEAYARKVSVPKSDVFMTALLVVAIVIASIVLGMVLLKVILEAWAIWGTFPESLKGFRKHYWGSIARTITNLILLLYGIWVLYCIFQFSRADSSWLAKTLAGVTLALFTGILAFFTWKIYSTVQKLKAAEGDAAGLYENKELWTKYSLFYDAYRKNYWWLFIPAIIYMFAKGACIAAGDGHGMQQTIAQLVIEGCMLVLLIWSRPYERRAGNILNIVIQTIRVLSVGCILIFVEELGVAQTTKTVTGVVLIVVQSALTGVLAILVAWNAINACITANPHRLRRKEMEKRNRELDTLTPLDAHNSLLIRPGSEKSFYSVSTVEMDKKDAHVPREIPNPYSSYNRQADDVERQPLAPGPYRDEPTRTLTHNEPRTYGHARQPTFPDLDNNASYRGVPQTNQGYHW</sequence>
<dbReference type="PANTHER" id="PTHR31145:SF5">
    <property type="entry name" value="DUF907 DOMAIN PROTEIN (AFU_ORTHOLOGUE AFUA_2G06100)"/>
    <property type="match status" value="1"/>
</dbReference>
<reference evidence="11 12" key="1">
    <citation type="journal article" date="2016" name="Genome Biol. Evol.">
        <title>Divergent and convergent evolution of fungal pathogenicity.</title>
        <authorList>
            <person name="Shang Y."/>
            <person name="Xiao G."/>
            <person name="Zheng P."/>
            <person name="Cen K."/>
            <person name="Zhan S."/>
            <person name="Wang C."/>
        </authorList>
    </citation>
    <scope>NUCLEOTIDE SEQUENCE [LARGE SCALE GENOMIC DNA]</scope>
    <source>
        <strain evidence="11 12">RCEF 1005</strain>
    </source>
</reference>
<evidence type="ECO:0000256" key="9">
    <source>
        <dbReference type="SAM" id="SignalP"/>
    </source>
</evidence>
<comment type="subcellular location">
    <subcellularLocation>
        <location evidence="1">Membrane</location>
        <topology evidence="1">Multi-pass membrane protein</topology>
    </subcellularLocation>
</comment>
<dbReference type="GO" id="GO:0055085">
    <property type="term" value="P:transmembrane transport"/>
    <property type="evidence" value="ECO:0007669"/>
    <property type="project" value="TreeGrafter"/>
</dbReference>
<dbReference type="OrthoDB" id="2115177at2759"/>